<feature type="transmembrane region" description="Helical" evidence="1">
    <location>
        <begin position="53"/>
        <end position="72"/>
    </location>
</feature>
<evidence type="ECO:0008006" key="4">
    <source>
        <dbReference type="Google" id="ProtNLM"/>
    </source>
</evidence>
<feature type="transmembrane region" description="Helical" evidence="1">
    <location>
        <begin position="186"/>
        <end position="205"/>
    </location>
</feature>
<keyword evidence="1" id="KW-1133">Transmembrane helix</keyword>
<accession>A0ABV8VXE8</accession>
<dbReference type="RefSeq" id="WP_390199263.1">
    <property type="nucleotide sequence ID" value="NZ_JBHSDV010000003.1"/>
</dbReference>
<evidence type="ECO:0000313" key="2">
    <source>
        <dbReference type="EMBL" id="MFC4388321.1"/>
    </source>
</evidence>
<gene>
    <name evidence="2" type="ORF">ACFOZ1_10960</name>
</gene>
<organism evidence="2 3">
    <name type="scientific">Gracilibacillus marinus</name>
    <dbReference type="NCBI Taxonomy" id="630535"/>
    <lineage>
        <taxon>Bacteria</taxon>
        <taxon>Bacillati</taxon>
        <taxon>Bacillota</taxon>
        <taxon>Bacilli</taxon>
        <taxon>Bacillales</taxon>
        <taxon>Bacillaceae</taxon>
        <taxon>Gracilibacillus</taxon>
    </lineage>
</organism>
<keyword evidence="3" id="KW-1185">Reference proteome</keyword>
<comment type="caution">
    <text evidence="2">The sequence shown here is derived from an EMBL/GenBank/DDBJ whole genome shotgun (WGS) entry which is preliminary data.</text>
</comment>
<evidence type="ECO:0000256" key="1">
    <source>
        <dbReference type="SAM" id="Phobius"/>
    </source>
</evidence>
<name>A0ABV8VXE8_9BACI</name>
<evidence type="ECO:0000313" key="3">
    <source>
        <dbReference type="Proteomes" id="UP001595880"/>
    </source>
</evidence>
<protein>
    <recommendedName>
        <fullName evidence="4">ABC-2 family transporter protein</fullName>
    </recommendedName>
</protein>
<dbReference type="EMBL" id="JBHSDV010000003">
    <property type="protein sequence ID" value="MFC4388321.1"/>
    <property type="molecule type" value="Genomic_DNA"/>
</dbReference>
<keyword evidence="1" id="KW-0472">Membrane</keyword>
<feature type="transmembrane region" description="Helical" evidence="1">
    <location>
        <begin position="225"/>
        <end position="245"/>
    </location>
</feature>
<proteinExistence type="predicted"/>
<dbReference type="Proteomes" id="UP001595880">
    <property type="component" value="Unassembled WGS sequence"/>
</dbReference>
<feature type="transmembrane region" description="Helical" evidence="1">
    <location>
        <begin position="93"/>
        <end position="122"/>
    </location>
</feature>
<sequence length="254" mass="29054">MKSLIKAEIQKLKYPYLISIFIAAIYSVLVIISVLHGYSYTYNIEVWEESGELFRIIFPIFAVLPTTWLMFYERKNGFLSYTITRVSKKKYIILKWLVSSIGGAFIVFIISFLGLIVCLYFIPDVVSQGTDSAIDKFAGDFFVNHPFIYGFLLSIWRLFIGFLIASLGFVISLYVNNIFIVLTGPFVYAILENFSLSILGAPYYRLVTSFDPNTLQETAISIERLIVGPLFLIVFTSGIITYFALIKKENIYEL</sequence>
<keyword evidence="1" id="KW-0812">Transmembrane</keyword>
<feature type="transmembrane region" description="Helical" evidence="1">
    <location>
        <begin position="147"/>
        <end position="174"/>
    </location>
</feature>
<feature type="transmembrane region" description="Helical" evidence="1">
    <location>
        <begin position="12"/>
        <end position="33"/>
    </location>
</feature>
<reference evidence="3" key="1">
    <citation type="journal article" date="2019" name="Int. J. Syst. Evol. Microbiol.">
        <title>The Global Catalogue of Microorganisms (GCM) 10K type strain sequencing project: providing services to taxonomists for standard genome sequencing and annotation.</title>
        <authorList>
            <consortium name="The Broad Institute Genomics Platform"/>
            <consortium name="The Broad Institute Genome Sequencing Center for Infectious Disease"/>
            <person name="Wu L."/>
            <person name="Ma J."/>
        </authorList>
    </citation>
    <scope>NUCLEOTIDE SEQUENCE [LARGE SCALE GENOMIC DNA]</scope>
    <source>
        <strain evidence="3">KACC 14058</strain>
    </source>
</reference>